<accession>A0A4Y7J8W0</accession>
<evidence type="ECO:0000256" key="6">
    <source>
        <dbReference type="SAM" id="MobiDB-lite"/>
    </source>
</evidence>
<evidence type="ECO:0000256" key="5">
    <source>
        <dbReference type="ARBA" id="ARBA00023242"/>
    </source>
</evidence>
<dbReference type="GO" id="GO:0043565">
    <property type="term" value="F:sequence-specific DNA binding"/>
    <property type="evidence" value="ECO:0007669"/>
    <property type="project" value="EnsemblPlants"/>
</dbReference>
<dbReference type="GO" id="GO:0009657">
    <property type="term" value="P:plastid organization"/>
    <property type="evidence" value="ECO:0007669"/>
    <property type="project" value="EnsemblPlants"/>
</dbReference>
<keyword evidence="4" id="KW-0804">Transcription</keyword>
<dbReference type="GO" id="GO:0009737">
    <property type="term" value="P:response to abscisic acid"/>
    <property type="evidence" value="ECO:0007669"/>
    <property type="project" value="EnsemblPlants"/>
</dbReference>
<dbReference type="OMA" id="PAFFMEW"/>
<dbReference type="CDD" id="cd10015">
    <property type="entry name" value="BfiI_C_EcoRII_N_B3"/>
    <property type="match status" value="1"/>
</dbReference>
<evidence type="ECO:0000256" key="2">
    <source>
        <dbReference type="ARBA" id="ARBA00023015"/>
    </source>
</evidence>
<keyword evidence="9" id="KW-1185">Reference proteome</keyword>
<dbReference type="GO" id="GO:0009733">
    <property type="term" value="P:response to auxin"/>
    <property type="evidence" value="ECO:0007669"/>
    <property type="project" value="EnsemblPlants"/>
</dbReference>
<feature type="compositionally biased region" description="Basic and acidic residues" evidence="6">
    <location>
        <begin position="136"/>
        <end position="153"/>
    </location>
</feature>
<sequence length="780" mass="88019">MKTMHGDGTEQNHQENEEKYDEDDRRRRRDMYEQINPSNNYENTMDWEDEVIGAEDLLHVDDTLMSYGDFPPLPDFPCISSPSSSSKSCYSSSAPPPTSSVSQRQHHGSVTCRNNSFPSSSATSSASSSASWAVGKSDHKEHSAVDEKTKNQEYHENRYGNLLSTTDSMEIQQDELNRLESGDCMDVMEGFGEIGLFDTDDIWDPSCLFPYEEEEEGFHQPKEDHKCLVDRETVDNDNDGDQEKNNKPSEDLALVFLEWLKSNKETISAEDLRSIKLKRSTIECAAKRLGGGKEGMKQLLKLILEWVQNNHLQKKRLKEGQASSFPSYSSQQQHQNCNPNSHEFSSFTPPESNPACFVPTANPWNVSRNPPPPVVPPSTYVSDPMTSGLAVYPPPPPPPMHGFINGDPSVLVPHFNQSPYPSSEEYMFDASSHLQNWAHHQPPPPTHHFSLSSHPYGASYHHQDPHAHHLQQPPPPPPLSRSFLNYHQNQYQSCHQMFQGSNTTTSDGSLIRLGSSATKEARKKRMARQRKIFSHHQRHAQNNHQTTDLQQTRVSNDTTTTHHQTLNNSANWVFWSPSPPPPITVCGSLSPMMMVSEGRPLTVDPPLQPTQSPPNYHKHINMENRRQGCKPAEKNLKFLLQKVLKQSDVGNLGRIVLPKKEAETYLPELEARDGISIAMEDIGTSRVWNMRYRFWPNNKSRMYLLENTGDFVRSNGLQEGDFIVIYSDIKCGKFMIRGVKVRQPGSKSEAKKSAKANRNLHANSPMCEGPSASMIKQAVA</sequence>
<feature type="compositionally biased region" description="Low complexity" evidence="6">
    <location>
        <begin position="119"/>
        <end position="131"/>
    </location>
</feature>
<evidence type="ECO:0000256" key="1">
    <source>
        <dbReference type="ARBA" id="ARBA00004123"/>
    </source>
</evidence>
<keyword evidence="2" id="KW-0805">Transcription regulation</keyword>
<dbReference type="GO" id="GO:0005634">
    <property type="term" value="C:nucleus"/>
    <property type="evidence" value="ECO:0007669"/>
    <property type="project" value="UniProtKB-SubCell"/>
</dbReference>
<dbReference type="InterPro" id="IPR044800">
    <property type="entry name" value="LEC2-like"/>
</dbReference>
<dbReference type="InterPro" id="IPR003340">
    <property type="entry name" value="B3_DNA-bd"/>
</dbReference>
<dbReference type="FunFam" id="2.40.330.10:FF:000003">
    <property type="entry name" value="B3 domain-containing transcription factor FUS3"/>
    <property type="match status" value="1"/>
</dbReference>
<feature type="region of interest" description="Disordered" evidence="6">
    <location>
        <begin position="1"/>
        <end position="47"/>
    </location>
</feature>
<feature type="domain" description="TF-B3" evidence="7">
    <location>
        <begin position="640"/>
        <end position="742"/>
    </location>
</feature>
<keyword evidence="5" id="KW-0539">Nucleus</keyword>
<feature type="region of interest" description="Disordered" evidence="6">
    <location>
        <begin position="315"/>
        <end position="348"/>
    </location>
</feature>
<evidence type="ECO:0000256" key="4">
    <source>
        <dbReference type="ARBA" id="ARBA00023163"/>
    </source>
</evidence>
<proteinExistence type="predicted"/>
<dbReference type="InterPro" id="IPR015300">
    <property type="entry name" value="DNA-bd_pseudobarrel_sf"/>
</dbReference>
<evidence type="ECO:0000256" key="3">
    <source>
        <dbReference type="ARBA" id="ARBA00023125"/>
    </source>
</evidence>
<gene>
    <name evidence="8" type="ORF">C5167_015222</name>
</gene>
<feature type="compositionally biased region" description="Polar residues" evidence="6">
    <location>
        <begin position="321"/>
        <end position="348"/>
    </location>
</feature>
<dbReference type="Gene3D" id="2.40.330.10">
    <property type="entry name" value="DNA-binding pseudobarrel domain"/>
    <property type="match status" value="1"/>
</dbReference>
<dbReference type="Pfam" id="PF02362">
    <property type="entry name" value="B3"/>
    <property type="match status" value="1"/>
</dbReference>
<protein>
    <recommendedName>
        <fullName evidence="7">TF-B3 domain-containing protein</fullName>
    </recommendedName>
</protein>
<feature type="region of interest" description="Disordered" evidence="6">
    <location>
        <begin position="745"/>
        <end position="780"/>
    </location>
</feature>
<feature type="compositionally biased region" description="Basic and acidic residues" evidence="6">
    <location>
        <begin position="1"/>
        <end position="25"/>
    </location>
</feature>
<feature type="region of interest" description="Disordered" evidence="6">
    <location>
        <begin position="440"/>
        <end position="483"/>
    </location>
</feature>
<organism evidence="8 9">
    <name type="scientific">Papaver somniferum</name>
    <name type="common">Opium poppy</name>
    <dbReference type="NCBI Taxonomy" id="3469"/>
    <lineage>
        <taxon>Eukaryota</taxon>
        <taxon>Viridiplantae</taxon>
        <taxon>Streptophyta</taxon>
        <taxon>Embryophyta</taxon>
        <taxon>Tracheophyta</taxon>
        <taxon>Spermatophyta</taxon>
        <taxon>Magnoliopsida</taxon>
        <taxon>Ranunculales</taxon>
        <taxon>Papaveraceae</taxon>
        <taxon>Papaveroideae</taxon>
        <taxon>Papaver</taxon>
    </lineage>
</organism>
<dbReference type="GO" id="GO:0009793">
    <property type="term" value="P:embryo development ending in seed dormancy"/>
    <property type="evidence" value="ECO:0007669"/>
    <property type="project" value="EnsemblPlants"/>
</dbReference>
<dbReference type="STRING" id="3469.A0A4Y7J8W0"/>
<feature type="compositionally biased region" description="Low complexity" evidence="6">
    <location>
        <begin position="81"/>
        <end position="93"/>
    </location>
</feature>
<dbReference type="GO" id="GO:0045893">
    <property type="term" value="P:positive regulation of DNA-templated transcription"/>
    <property type="evidence" value="ECO:0007669"/>
    <property type="project" value="EnsemblPlants"/>
</dbReference>
<dbReference type="PROSITE" id="PS50863">
    <property type="entry name" value="B3"/>
    <property type="match status" value="1"/>
</dbReference>
<dbReference type="PANTHER" id="PTHR31140">
    <property type="entry name" value="B3 DOMAIN-CONTAINING TRANSCRIPTION FACTOR ABI3"/>
    <property type="match status" value="1"/>
</dbReference>
<dbReference type="AlphaFoldDB" id="A0A4Y7J8W0"/>
<dbReference type="Proteomes" id="UP000316621">
    <property type="component" value="Chromosome 3"/>
</dbReference>
<dbReference type="EMBL" id="CM010717">
    <property type="protein sequence ID" value="RZC56371.1"/>
    <property type="molecule type" value="Genomic_DNA"/>
</dbReference>
<dbReference type="GO" id="GO:0031930">
    <property type="term" value="P:mitochondria-nucleus signaling pathway"/>
    <property type="evidence" value="ECO:0007669"/>
    <property type="project" value="EnsemblPlants"/>
</dbReference>
<feature type="compositionally biased region" description="Basic residues" evidence="6">
    <location>
        <begin position="532"/>
        <end position="541"/>
    </location>
</feature>
<evidence type="ECO:0000313" key="9">
    <source>
        <dbReference type="Proteomes" id="UP000316621"/>
    </source>
</evidence>
<evidence type="ECO:0000313" key="8">
    <source>
        <dbReference type="EMBL" id="RZC56371.1"/>
    </source>
</evidence>
<evidence type="ECO:0000259" key="7">
    <source>
        <dbReference type="PROSITE" id="PS50863"/>
    </source>
</evidence>
<dbReference type="SUPFAM" id="SSF101936">
    <property type="entry name" value="DNA-binding pseudobarrel domain"/>
    <property type="match status" value="1"/>
</dbReference>
<reference evidence="8 9" key="1">
    <citation type="journal article" date="2018" name="Science">
        <title>The opium poppy genome and morphinan production.</title>
        <authorList>
            <person name="Guo L."/>
            <person name="Winzer T."/>
            <person name="Yang X."/>
            <person name="Li Y."/>
            <person name="Ning Z."/>
            <person name="He Z."/>
            <person name="Teodor R."/>
            <person name="Lu Y."/>
            <person name="Bowser T.A."/>
            <person name="Graham I.A."/>
            <person name="Ye K."/>
        </authorList>
    </citation>
    <scope>NUCLEOTIDE SEQUENCE [LARGE SCALE GENOMIC DNA]</scope>
    <source>
        <strain evidence="9">cv. HN1</strain>
        <tissue evidence="8">Leaves</tissue>
    </source>
</reference>
<comment type="subcellular location">
    <subcellularLocation>
        <location evidence="1">Nucleus</location>
    </subcellularLocation>
</comment>
<dbReference type="PANTHER" id="PTHR31140:SF81">
    <property type="entry name" value="B3 DOMAIN-CONTAINING TRANSCRIPTION FACTOR ABI3"/>
    <property type="match status" value="1"/>
</dbReference>
<dbReference type="SMART" id="SM01019">
    <property type="entry name" value="B3"/>
    <property type="match status" value="1"/>
</dbReference>
<dbReference type="GO" id="GO:0005829">
    <property type="term" value="C:cytosol"/>
    <property type="evidence" value="ECO:0007669"/>
    <property type="project" value="EnsemblPlants"/>
</dbReference>
<name>A0A4Y7J8W0_PAPSO</name>
<dbReference type="GO" id="GO:0003700">
    <property type="term" value="F:DNA-binding transcription factor activity"/>
    <property type="evidence" value="ECO:0007669"/>
    <property type="project" value="EnsemblPlants"/>
</dbReference>
<dbReference type="Gramene" id="RZC56371">
    <property type="protein sequence ID" value="RZC56371"/>
    <property type="gene ID" value="C5167_015222"/>
</dbReference>
<feature type="region of interest" description="Disordered" evidence="6">
    <location>
        <begin position="532"/>
        <end position="563"/>
    </location>
</feature>
<feature type="region of interest" description="Disordered" evidence="6">
    <location>
        <begin position="81"/>
        <end position="153"/>
    </location>
</feature>
<keyword evidence="3" id="KW-0238">DNA-binding</keyword>
<dbReference type="OrthoDB" id="757982at2759"/>
<feature type="compositionally biased region" description="Polar residues" evidence="6">
    <location>
        <begin position="542"/>
        <end position="563"/>
    </location>
</feature>